<keyword evidence="4" id="KW-1185">Reference proteome</keyword>
<evidence type="ECO:0000313" key="3">
    <source>
        <dbReference type="EMBL" id="AWI10040.1"/>
    </source>
</evidence>
<feature type="signal peptide" evidence="1">
    <location>
        <begin position="1"/>
        <end position="33"/>
    </location>
</feature>
<dbReference type="OrthoDB" id="9778857at2"/>
<gene>
    <name evidence="3" type="ORF">CKA38_12950</name>
</gene>
<dbReference type="Gene3D" id="2.160.20.10">
    <property type="entry name" value="Single-stranded right-handed beta-helix, Pectin lyase-like"/>
    <property type="match status" value="1"/>
</dbReference>
<accession>A0A2U8E5E7</accession>
<dbReference type="SUPFAM" id="SSF51126">
    <property type="entry name" value="Pectin lyase-like"/>
    <property type="match status" value="1"/>
</dbReference>
<name>A0A2U8E5E7_9BACT</name>
<organism evidence="3 4">
    <name type="scientific">Ereboglobus luteus</name>
    <dbReference type="NCBI Taxonomy" id="1796921"/>
    <lineage>
        <taxon>Bacteria</taxon>
        <taxon>Pseudomonadati</taxon>
        <taxon>Verrucomicrobiota</taxon>
        <taxon>Opitutia</taxon>
        <taxon>Opitutales</taxon>
        <taxon>Opitutaceae</taxon>
        <taxon>Ereboglobus</taxon>
    </lineage>
</organism>
<dbReference type="InterPro" id="IPR008638">
    <property type="entry name" value="FhaB/CdiA-like_TPS"/>
</dbReference>
<proteinExistence type="predicted"/>
<evidence type="ECO:0000313" key="4">
    <source>
        <dbReference type="Proteomes" id="UP000244896"/>
    </source>
</evidence>
<dbReference type="PANTHER" id="PTHR12338">
    <property type="entry name" value="AUTOTRANSPORTER"/>
    <property type="match status" value="1"/>
</dbReference>
<dbReference type="Proteomes" id="UP000244896">
    <property type="component" value="Chromosome"/>
</dbReference>
<dbReference type="InterPro" id="IPR050909">
    <property type="entry name" value="Bact_Autotransporter_VF"/>
</dbReference>
<feature type="chain" id="PRO_5015987621" description="Filamentous haemagglutinin FhaB/tRNA nuclease CdiA-like TPS domain-containing protein" evidence="1">
    <location>
        <begin position="34"/>
        <end position="1776"/>
    </location>
</feature>
<dbReference type="PANTHER" id="PTHR12338:SF5">
    <property type="entry name" value="ANTIGEN 43-RELATED"/>
    <property type="match status" value="1"/>
</dbReference>
<keyword evidence="1" id="KW-0732">Signal</keyword>
<dbReference type="InterPro" id="IPR011050">
    <property type="entry name" value="Pectin_lyase_fold/virulence"/>
</dbReference>
<sequence>MMRTISRVSFVSAIIRTVLSAAIIALPCTSARADAPVGTVVSGEASFDYNGSKTTITAGNNAIIEYPKFNIDRNETVQFVQPTDTSRVLNRITGGDPSSILGNLQANGIVYFVNPAGIYFGQHATIDVGQFYAAAGNLSNSNFLAGRDNFERLSGQVHNEGTINASAIHLIGQNVRNTGNLNSPAGLVMLAAGDDVLIGRRGEHVFVNATKTTPDAASATAGVENAGNINADGGRALLAAGDLYALAVQNSGVIKARNVELAGQGSGEVWNRGTIDASSADTEGGRVEITGQYVGLDENSVIDASGAHGGGEVLIGGDFQGANTDIRNATATYVAEGAAIRADATTSGSGGKVIVWADETTRFHGNISATGFTHGGFAEVSGKQNLLYTGLADLRSANGLTGSLLLDPDNITISNAATSPGITDTFGTFEPPGDGDWNLNVLDLIAQLNSANVTVKTTNGDITVNDYISLATGWTADTELKLDAGNNININAGIEGIGTSSTLTLIARNNINITGGNNISAGNISLTAGQGIDINGDLSAANIALTATAGNILIAQADSVTIEGQYVTLKTHGGDIIVGNHDTNSRGRFSPHGFPTPAEGSLTFDTSHPTNTSLVGKTVFNHVSIGIAGGGYEYPVSILGGWEVNGQSLGDFFLFAGGLAVDAKGRDVSLKFITDGSDSYINYLDYFTVINADTITFKAGSNIRIGGVAPSFQGNNIIVESGFFGVFLGLTLDTTRAASTSGTTTIHGAIGSLDMWSTDTDGLNITGGLNLTETGTLFADSGALVIDAKNSAINIAGLVTGGTYIGYATTPIDLDSLAINNASSISISSAIVTTNTQSYSATGNIALTGTLQTSTAGQGIVLDTTSGTISLDPGAAIDSAGDLSVAGGLRLDTGGSISSDSMFVDGDNLDVLINTDLNLSGSFTVTNADNLTLASAIITDDAQSYTATGGITLTGTLQTLNSDQNISLSATSVSLAGTSEIDSTGTVAITGALNMASGAIVYAHETIVNALGGNIVLGGEVDTLTGGTFANAANITLTGTVTGVSGNFVFTGNQAMSVGGVIDAGSGGAVSLASTTGTISVASTGTVNGSNINITGGLDVADGAALTTPYGVGNITIDALNRDVVIATDLNMGSGTLGISNVRDLTIDTVITNDAQVYTASRNLTLTGTLQTTNTGEGVALTAQTGTLVTTAGAGIDSRGAITLNAAAATLGGIIYTDETLTIATTTGALAITGTHGGSIVGITSATGVSISGALNFSGANTINATTGTIAIAGAASVSGGTINLNGGVRIDNGASLTSDLGLVIDALSRDVVINADINLPALSVLDARYIETAAVTTFDDQDYRFGPNGAGAMKINGALVSETGDITITSNSGFPPPYATIFSTSPNGILISATLGNVTIGHNDTLLAYHDGSAAPDAGTIVIEAGGIASLGNLSASRRINVSADQIQLDGTVYQAPGIALSAVTSLDISGSAVTIATASAVNDITPPTTGSYTAVTIADDAMTGLSMNAGYFPLIATSTGAPYASVYERTQFWSEIVAPAVPDQEIKQNIVADEANPSNRTEPEAQQLQEIRAAATAAAFQQIDAETAISAATASQLRKLGIFPRPLTPQERNELGARFGTLSQIIPSEIRAPENYRVADGRLSEQSALAALAAYNRAFETAAGASRLPDLQAAILKTYREFRAANPGAPAAQYVRYIDTIEPGTAETRALHAFFDDVRALFLRIDRLGLTNNEVLVSKNVILRPLRVQGAPSSLLAPLMQVSPDTGPLITASY</sequence>
<dbReference type="Pfam" id="PF05860">
    <property type="entry name" value="TPS"/>
    <property type="match status" value="1"/>
</dbReference>
<evidence type="ECO:0000259" key="2">
    <source>
        <dbReference type="SMART" id="SM00912"/>
    </source>
</evidence>
<dbReference type="SMART" id="SM00912">
    <property type="entry name" value="Haemagg_act"/>
    <property type="match status" value="1"/>
</dbReference>
<dbReference type="EMBL" id="CP023004">
    <property type="protein sequence ID" value="AWI10040.1"/>
    <property type="molecule type" value="Genomic_DNA"/>
</dbReference>
<protein>
    <recommendedName>
        <fullName evidence="2">Filamentous haemagglutinin FhaB/tRNA nuclease CdiA-like TPS domain-containing protein</fullName>
    </recommendedName>
</protein>
<dbReference type="KEGG" id="elut:CKA38_12950"/>
<dbReference type="InterPro" id="IPR012334">
    <property type="entry name" value="Pectin_lyas_fold"/>
</dbReference>
<dbReference type="NCBIfam" id="TIGR01901">
    <property type="entry name" value="adhes_NPXG"/>
    <property type="match status" value="1"/>
</dbReference>
<evidence type="ECO:0000256" key="1">
    <source>
        <dbReference type="SAM" id="SignalP"/>
    </source>
</evidence>
<feature type="domain" description="Filamentous haemagglutinin FhaB/tRNA nuclease CdiA-like TPS" evidence="2">
    <location>
        <begin position="32"/>
        <end position="142"/>
    </location>
</feature>
<reference evidence="3 4" key="1">
    <citation type="journal article" date="2018" name="Syst. Appl. Microbiol.">
        <title>Ereboglobus luteus gen. nov. sp. nov. from cockroach guts, and new insights into the oxygen relationship of the genera Opitutus and Didymococcus (Verrucomicrobia: Opitutaceae).</title>
        <authorList>
            <person name="Tegtmeier D."/>
            <person name="Belitz A."/>
            <person name="Radek R."/>
            <person name="Heimerl T."/>
            <person name="Brune A."/>
        </authorList>
    </citation>
    <scope>NUCLEOTIDE SEQUENCE [LARGE SCALE GENOMIC DNA]</scope>
    <source>
        <strain evidence="3 4">Ho45</strain>
    </source>
</reference>